<gene>
    <name evidence="2" type="ORF">B1C78_13660</name>
</gene>
<feature type="non-terminal residue" evidence="2">
    <location>
        <position position="139"/>
    </location>
</feature>
<protein>
    <submittedName>
        <fullName evidence="2">Uncharacterized protein</fullName>
    </submittedName>
</protein>
<dbReference type="Proteomes" id="UP000189462">
    <property type="component" value="Unassembled WGS sequence"/>
</dbReference>
<evidence type="ECO:0000313" key="3">
    <source>
        <dbReference type="Proteomes" id="UP000189462"/>
    </source>
</evidence>
<dbReference type="EMBL" id="MVBK01000089">
    <property type="protein sequence ID" value="OOG22845.1"/>
    <property type="molecule type" value="Genomic_DNA"/>
</dbReference>
<dbReference type="AlphaFoldDB" id="A0A1V3NCT0"/>
<organism evidence="2 3">
    <name type="scientific">Thioalkalivibrio denitrificans</name>
    <dbReference type="NCBI Taxonomy" id="108003"/>
    <lineage>
        <taxon>Bacteria</taxon>
        <taxon>Pseudomonadati</taxon>
        <taxon>Pseudomonadota</taxon>
        <taxon>Gammaproteobacteria</taxon>
        <taxon>Chromatiales</taxon>
        <taxon>Ectothiorhodospiraceae</taxon>
        <taxon>Thioalkalivibrio</taxon>
    </lineage>
</organism>
<sequence>MSVQALPGLWAESLAVSVLIWIVLLIVVLYAGRRWIEPFGIALYRGVDRLLRFSQRALRATGRHVELRQRAYLRSTERERLDHRLHRELRALHDRVNRDLGGYPVLQRAMHQQIQRLEQDYHAAEDMPPAEPPWLRTVA</sequence>
<evidence type="ECO:0000313" key="2">
    <source>
        <dbReference type="EMBL" id="OOG22845.1"/>
    </source>
</evidence>
<feature type="transmembrane region" description="Helical" evidence="1">
    <location>
        <begin position="14"/>
        <end position="32"/>
    </location>
</feature>
<name>A0A1V3NCT0_9GAMM</name>
<keyword evidence="1" id="KW-1133">Transmembrane helix</keyword>
<keyword evidence="3" id="KW-1185">Reference proteome</keyword>
<reference evidence="2 3" key="1">
    <citation type="submission" date="2017-02" db="EMBL/GenBank/DDBJ databases">
        <title>Genomic diversity within the haloalkaliphilic genus Thioalkalivibrio.</title>
        <authorList>
            <person name="Ahn A.-C."/>
            <person name="Meier-Kolthoff J."/>
            <person name="Overmars L."/>
            <person name="Richter M."/>
            <person name="Woyke T."/>
            <person name="Sorokin D.Y."/>
            <person name="Muyzer G."/>
        </authorList>
    </citation>
    <scope>NUCLEOTIDE SEQUENCE [LARGE SCALE GENOMIC DNA]</scope>
    <source>
        <strain evidence="2 3">ALJD</strain>
    </source>
</reference>
<keyword evidence="1" id="KW-0812">Transmembrane</keyword>
<accession>A0A1V3NCT0</accession>
<proteinExistence type="predicted"/>
<dbReference type="STRING" id="108003.B1C78_13660"/>
<evidence type="ECO:0000256" key="1">
    <source>
        <dbReference type="SAM" id="Phobius"/>
    </source>
</evidence>
<keyword evidence="1" id="KW-0472">Membrane</keyword>
<comment type="caution">
    <text evidence="2">The sequence shown here is derived from an EMBL/GenBank/DDBJ whole genome shotgun (WGS) entry which is preliminary data.</text>
</comment>